<feature type="transmembrane region" description="Helical" evidence="2">
    <location>
        <begin position="132"/>
        <end position="165"/>
    </location>
</feature>
<keyword evidence="5" id="KW-1185">Reference proteome</keyword>
<dbReference type="Pfam" id="PF04235">
    <property type="entry name" value="DUF418"/>
    <property type="match status" value="1"/>
</dbReference>
<dbReference type="RefSeq" id="WP_310364918.1">
    <property type="nucleotide sequence ID" value="NZ_JAVDYB010000001.1"/>
</dbReference>
<feature type="domain" description="DUF418" evidence="3">
    <location>
        <begin position="196"/>
        <end position="311"/>
    </location>
</feature>
<dbReference type="AlphaFoldDB" id="A0AAE3YKW3"/>
<comment type="caution">
    <text evidence="4">The sequence shown here is derived from an EMBL/GenBank/DDBJ whole genome shotgun (WGS) entry which is preliminary data.</text>
</comment>
<dbReference type="PANTHER" id="PTHR30590">
    <property type="entry name" value="INNER MEMBRANE PROTEIN"/>
    <property type="match status" value="1"/>
</dbReference>
<proteinExistence type="predicted"/>
<dbReference type="InterPro" id="IPR052529">
    <property type="entry name" value="Bact_Transport_Assoc"/>
</dbReference>
<evidence type="ECO:0000256" key="2">
    <source>
        <dbReference type="SAM" id="Phobius"/>
    </source>
</evidence>
<feature type="transmembrane region" description="Helical" evidence="2">
    <location>
        <begin position="268"/>
        <end position="287"/>
    </location>
</feature>
<dbReference type="PANTHER" id="PTHR30590:SF3">
    <property type="entry name" value="HYPOTHETICAL MEMBRANE SPANNING PROTEIN"/>
    <property type="match status" value="1"/>
</dbReference>
<keyword evidence="2" id="KW-0812">Transmembrane</keyword>
<gene>
    <name evidence="4" type="ORF">J2S41_001570</name>
</gene>
<dbReference type="InterPro" id="IPR007349">
    <property type="entry name" value="DUF418"/>
</dbReference>
<evidence type="ECO:0000313" key="4">
    <source>
        <dbReference type="EMBL" id="MDR7274792.1"/>
    </source>
</evidence>
<sequence>MSSTRIRALDVIRGFALCGITVANVKPIAHRGSVFESAGTVLGPPGDGVPWLHLLVDQRFYPIFAVLFGVGFELLLRSAAGARRVLVRRLLALLVIGLVHLTLLWPGDVLTAYALFGLVVLVPASWLPRAGAAVLCAVLIVAALGLGTGFHLLIPGLLLLGSVLARCGVVDRLEGAVRVPSLLLAGFVVLAAPFAWLQVAGEGYAYPIAGLLIAGAYGCGLLLLLGTPVRGVLTAALAPLGRMALTNYLATTVLVLAISLLVPGSDGWGTGTVLAIAGSVLVLEWGWSTLWLRWFRQGPLEWGWRWVTWWRRPPLRVDRAAGGGAARPSAGETVHGLVPGPGGRVERAR</sequence>
<feature type="transmembrane region" description="Helical" evidence="2">
    <location>
        <begin position="245"/>
        <end position="262"/>
    </location>
</feature>
<name>A0AAE3YKW3_9ACTN</name>
<evidence type="ECO:0000256" key="1">
    <source>
        <dbReference type="SAM" id="MobiDB-lite"/>
    </source>
</evidence>
<keyword evidence="2" id="KW-1133">Transmembrane helix</keyword>
<feature type="region of interest" description="Disordered" evidence="1">
    <location>
        <begin position="321"/>
        <end position="349"/>
    </location>
</feature>
<feature type="transmembrane region" description="Helical" evidence="2">
    <location>
        <begin position="204"/>
        <end position="225"/>
    </location>
</feature>
<reference evidence="4" key="1">
    <citation type="submission" date="2023-07" db="EMBL/GenBank/DDBJ databases">
        <title>Sequencing the genomes of 1000 actinobacteria strains.</title>
        <authorList>
            <person name="Klenk H.-P."/>
        </authorList>
    </citation>
    <scope>NUCLEOTIDE SEQUENCE</scope>
    <source>
        <strain evidence="4">DSM 44707</strain>
    </source>
</reference>
<dbReference type="EMBL" id="JAVDYB010000001">
    <property type="protein sequence ID" value="MDR7274792.1"/>
    <property type="molecule type" value="Genomic_DNA"/>
</dbReference>
<keyword evidence="2" id="KW-0472">Membrane</keyword>
<evidence type="ECO:0000259" key="3">
    <source>
        <dbReference type="Pfam" id="PF04235"/>
    </source>
</evidence>
<feature type="transmembrane region" description="Helical" evidence="2">
    <location>
        <begin position="177"/>
        <end position="198"/>
    </location>
</feature>
<dbReference type="Proteomes" id="UP001183643">
    <property type="component" value="Unassembled WGS sequence"/>
</dbReference>
<evidence type="ECO:0000313" key="5">
    <source>
        <dbReference type="Proteomes" id="UP001183643"/>
    </source>
</evidence>
<organism evidence="4 5">
    <name type="scientific">Catenuloplanes atrovinosus</name>
    <dbReference type="NCBI Taxonomy" id="137266"/>
    <lineage>
        <taxon>Bacteria</taxon>
        <taxon>Bacillati</taxon>
        <taxon>Actinomycetota</taxon>
        <taxon>Actinomycetes</taxon>
        <taxon>Micromonosporales</taxon>
        <taxon>Micromonosporaceae</taxon>
        <taxon>Catenuloplanes</taxon>
    </lineage>
</organism>
<protein>
    <submittedName>
        <fullName evidence="4">Membrane protein YeiB</fullName>
    </submittedName>
</protein>
<accession>A0AAE3YKW3</accession>
<feature type="transmembrane region" description="Helical" evidence="2">
    <location>
        <begin position="91"/>
        <end position="120"/>
    </location>
</feature>